<name>A0A177P3C9_9GAMM</name>
<protein>
    <submittedName>
        <fullName evidence="1">Uncharacterized protein</fullName>
    </submittedName>
</protein>
<dbReference type="RefSeq" id="WP_064025377.1">
    <property type="nucleotide sequence ID" value="NZ_LUUK01000044.1"/>
</dbReference>
<evidence type="ECO:0000313" key="2">
    <source>
        <dbReference type="Proteomes" id="UP000077628"/>
    </source>
</evidence>
<dbReference type="STRING" id="702114.A1355_20465"/>
<keyword evidence="2" id="KW-1185">Reference proteome</keyword>
<gene>
    <name evidence="1" type="ORF">A1355_20465</name>
</gene>
<dbReference type="AlphaFoldDB" id="A0A177P3C9"/>
<feature type="non-terminal residue" evidence="1">
    <location>
        <position position="484"/>
    </location>
</feature>
<comment type="caution">
    <text evidence="1">The sequence shown here is derived from an EMBL/GenBank/DDBJ whole genome shotgun (WGS) entry which is preliminary data.</text>
</comment>
<sequence>MTTIAAWIRPLLRFGYCAEAGAAILFFGSLAHSPDLHDAGVAALAELIEQGYRVPSENDPVRVFPTLTNGQFSASHAGGWRPGAIYLRQQPQGGLDAAVYLRHELFHEASHRSCGGLWPTWIEEAAAMRFSGELSNVDAPSQLNAAELEALAADIRSGNQLSAKARSLLGRLAVTADWPARACGAPPQWQSWLGSNASAGAGYLLMNLISGRILDQGGDSQTALPPGSLLKIPYAAALRNANPEVLTTELATSDTYKLLQRRAQFQPDLYRRFLPEASRPGPPTAQIDDQGWRVFLGERDTDGRFPIVADLPELALTMRAAMLSQPSYFQGLAQNGSLPGSTLAARPDSELAILRRLQAMAKTGTVSSADGQAEIGHLMVAWPAGHPVYLAVFRQRGVNGAGVLAYASPRLQRWQQQYPAEFAAVRVRLLSATERNSWQADADCPELNGPAGRFSRCGSFTLVSSARGSRSVRLIAGLLNDVGE</sequence>
<reference evidence="2" key="1">
    <citation type="submission" date="2016-03" db="EMBL/GenBank/DDBJ databases">
        <authorList>
            <person name="Heylen K."/>
            <person name="De Vos P."/>
            <person name="Vekeman B."/>
        </authorList>
    </citation>
    <scope>NUCLEOTIDE SEQUENCE [LARGE SCALE GENOMIC DNA]</scope>
    <source>
        <strain evidence="2">R-45383</strain>
    </source>
</reference>
<evidence type="ECO:0000313" key="1">
    <source>
        <dbReference type="EMBL" id="OAI24721.1"/>
    </source>
</evidence>
<dbReference type="OrthoDB" id="5559181at2"/>
<accession>A0A177P3C9</accession>
<dbReference type="Proteomes" id="UP000077628">
    <property type="component" value="Unassembled WGS sequence"/>
</dbReference>
<proteinExistence type="predicted"/>
<organism evidence="1 2">
    <name type="scientific">Methylomonas koyamae</name>
    <dbReference type="NCBI Taxonomy" id="702114"/>
    <lineage>
        <taxon>Bacteria</taxon>
        <taxon>Pseudomonadati</taxon>
        <taxon>Pseudomonadota</taxon>
        <taxon>Gammaproteobacteria</taxon>
        <taxon>Methylococcales</taxon>
        <taxon>Methylococcaceae</taxon>
        <taxon>Methylomonas</taxon>
    </lineage>
</organism>
<dbReference type="EMBL" id="LUUK01000044">
    <property type="protein sequence ID" value="OAI24721.1"/>
    <property type="molecule type" value="Genomic_DNA"/>
</dbReference>